<dbReference type="GeneID" id="5994662"/>
<sequence>MRYQALSLALLGLGKSYAAHFSDTCNSFDLQGSLLMAKCSKSPNGYYYDTVVDLNKCVGNKDGVLIRGCMCYGTKGVLAPSSVLNLDDFISNQGGTLTCDQEVQVAPR</sequence>
<protein>
    <submittedName>
        <fullName evidence="3">DNA, SC102</fullName>
    </submittedName>
</protein>
<gene>
    <name evidence="3" type="ORF">AO090102000440</name>
</gene>
<accession>Q2UAD1</accession>
<dbReference type="AlphaFoldDB" id="Q2UAD1"/>
<feature type="signal peptide" evidence="1">
    <location>
        <begin position="1"/>
        <end position="18"/>
    </location>
</feature>
<dbReference type="EMBL" id="AP007162">
    <property type="protein sequence ID" value="BAE61484.1"/>
    <property type="molecule type" value="Genomic_DNA"/>
</dbReference>
<dbReference type="Proteomes" id="UP000006564">
    <property type="component" value="Chromosome 4"/>
</dbReference>
<dbReference type="Pfam" id="PF08881">
    <property type="entry name" value="CVNH"/>
    <property type="match status" value="1"/>
</dbReference>
<feature type="chain" id="PRO_5004216972" evidence="1">
    <location>
        <begin position="19"/>
        <end position="108"/>
    </location>
</feature>
<reference evidence="3 4" key="1">
    <citation type="journal article" date="2005" name="Nature">
        <title>Genome sequencing and analysis of Aspergillus oryzae.</title>
        <authorList>
            <person name="Machida M."/>
            <person name="Asai K."/>
            <person name="Sano M."/>
            <person name="Tanaka T."/>
            <person name="Kumagai T."/>
            <person name="Terai G."/>
            <person name="Kusumoto K."/>
            <person name="Arima T."/>
            <person name="Akita O."/>
            <person name="Kashiwagi Y."/>
            <person name="Abe K."/>
            <person name="Gomi K."/>
            <person name="Horiuchi H."/>
            <person name="Kitamoto K."/>
            <person name="Kobayashi T."/>
            <person name="Takeuchi M."/>
            <person name="Denning D.W."/>
            <person name="Galagan J.E."/>
            <person name="Nierman W.C."/>
            <person name="Yu J."/>
            <person name="Archer D.B."/>
            <person name="Bennett J.W."/>
            <person name="Bhatnagar D."/>
            <person name="Cleveland T.E."/>
            <person name="Fedorova N.D."/>
            <person name="Gotoh O."/>
            <person name="Horikawa H."/>
            <person name="Hosoyama A."/>
            <person name="Ichinomiya M."/>
            <person name="Igarashi R."/>
            <person name="Iwashita K."/>
            <person name="Juvvadi P.R."/>
            <person name="Kato M."/>
            <person name="Kato Y."/>
            <person name="Kin T."/>
            <person name="Kokubun A."/>
            <person name="Maeda H."/>
            <person name="Maeyama N."/>
            <person name="Maruyama J."/>
            <person name="Nagasaki H."/>
            <person name="Nakajima T."/>
            <person name="Oda K."/>
            <person name="Okada K."/>
            <person name="Paulsen I."/>
            <person name="Sakamoto K."/>
            <person name="Sawano T."/>
            <person name="Takahashi M."/>
            <person name="Takase K."/>
            <person name="Terabayashi Y."/>
            <person name="Wortman J."/>
            <person name="Yamada O."/>
            <person name="Yamagata Y."/>
            <person name="Anazawa H."/>
            <person name="Hata Y."/>
            <person name="Koide Y."/>
            <person name="Komori T."/>
            <person name="Koyama Y."/>
            <person name="Minetoki T."/>
            <person name="Suharnan S."/>
            <person name="Tanaka A."/>
            <person name="Isono K."/>
            <person name="Kuhara S."/>
            <person name="Ogasawara N."/>
            <person name="Kikuchi H."/>
        </authorList>
    </citation>
    <scope>NUCLEOTIDE SEQUENCE [LARGE SCALE GENOMIC DNA]</scope>
    <source>
        <strain evidence="4">ATCC 42149 / RIB 40</strain>
    </source>
</reference>
<dbReference type="KEGG" id="aor:AO090102000440"/>
<organism evidence="3 4">
    <name type="scientific">Aspergillus oryzae (strain ATCC 42149 / RIB 40)</name>
    <name type="common">Yellow koji mold</name>
    <dbReference type="NCBI Taxonomy" id="510516"/>
    <lineage>
        <taxon>Eukaryota</taxon>
        <taxon>Fungi</taxon>
        <taxon>Dikarya</taxon>
        <taxon>Ascomycota</taxon>
        <taxon>Pezizomycotina</taxon>
        <taxon>Eurotiomycetes</taxon>
        <taxon>Eurotiomycetidae</taxon>
        <taxon>Eurotiales</taxon>
        <taxon>Aspergillaceae</taxon>
        <taxon>Aspergillus</taxon>
        <taxon>Aspergillus subgen. Circumdati</taxon>
    </lineage>
</organism>
<dbReference type="HOGENOM" id="CLU_174938_0_0_1"/>
<dbReference type="Gene3D" id="2.30.60.10">
    <property type="entry name" value="Cyanovirin-N"/>
    <property type="match status" value="1"/>
</dbReference>
<evidence type="ECO:0000313" key="3">
    <source>
        <dbReference type="EMBL" id="BAE61484.1"/>
    </source>
</evidence>
<dbReference type="EMBL" id="BA000052">
    <property type="protein sequence ID" value="BAE61484.1"/>
    <property type="molecule type" value="Genomic_DNA"/>
</dbReference>
<keyword evidence="1" id="KW-0732">Signal</keyword>
<evidence type="ECO:0000313" key="4">
    <source>
        <dbReference type="Proteomes" id="UP000006564"/>
    </source>
</evidence>
<evidence type="ECO:0000259" key="2">
    <source>
        <dbReference type="Pfam" id="PF08881"/>
    </source>
</evidence>
<keyword evidence="4" id="KW-1185">Reference proteome</keyword>
<dbReference type="RefSeq" id="XP_023091818.1">
    <property type="nucleotide sequence ID" value="XM_023236819.1"/>
</dbReference>
<evidence type="ECO:0000256" key="1">
    <source>
        <dbReference type="SAM" id="SignalP"/>
    </source>
</evidence>
<dbReference type="InterPro" id="IPR036673">
    <property type="entry name" value="Cyanovirin-N_sf"/>
</dbReference>
<proteinExistence type="predicted"/>
<dbReference type="SUPFAM" id="SSF51322">
    <property type="entry name" value="Cyanovirin-N"/>
    <property type="match status" value="1"/>
</dbReference>
<feature type="domain" description="Cyanovirin-N" evidence="2">
    <location>
        <begin position="21"/>
        <end position="65"/>
    </location>
</feature>
<dbReference type="VEuPathDB" id="FungiDB:AO090102000440"/>
<dbReference type="InterPro" id="IPR011058">
    <property type="entry name" value="Cyanovirin-N"/>
</dbReference>
<name>Q2UAD1_ASPOR</name>